<organism evidence="1 2">
    <name type="scientific">Janthinobacterium lividum</name>
    <dbReference type="NCBI Taxonomy" id="29581"/>
    <lineage>
        <taxon>Bacteria</taxon>
        <taxon>Pseudomonadati</taxon>
        <taxon>Pseudomonadota</taxon>
        <taxon>Betaproteobacteria</taxon>
        <taxon>Burkholderiales</taxon>
        <taxon>Oxalobacteraceae</taxon>
        <taxon>Janthinobacterium</taxon>
    </lineage>
</organism>
<reference evidence="1 2" key="1">
    <citation type="submission" date="2016-10" db="EMBL/GenBank/DDBJ databases">
        <title>Updated version of Genome Assembly of Janthinobacterium lividum ERGS5:01.</title>
        <authorList>
            <person name="Kumar R."/>
            <person name="Acharya V."/>
            <person name="Singh D."/>
        </authorList>
    </citation>
    <scope>NUCLEOTIDE SEQUENCE [LARGE SCALE GENOMIC DNA]</scope>
    <source>
        <strain evidence="1 2">ERGS5:01</strain>
    </source>
</reference>
<accession>A0A1E8PP52</accession>
<dbReference type="AlphaFoldDB" id="A0A1E8PP52"/>
<evidence type="ECO:0000313" key="1">
    <source>
        <dbReference type="EMBL" id="OFJ47995.1"/>
    </source>
</evidence>
<name>A0A1E8PP52_9BURK</name>
<dbReference type="EMBL" id="MAQB02000001">
    <property type="protein sequence ID" value="OFJ47995.1"/>
    <property type="molecule type" value="Genomic_DNA"/>
</dbReference>
<protein>
    <submittedName>
        <fullName evidence="1">Uncharacterized protein</fullName>
    </submittedName>
</protein>
<proteinExistence type="predicted"/>
<evidence type="ECO:0000313" key="2">
    <source>
        <dbReference type="Proteomes" id="UP000092634"/>
    </source>
</evidence>
<gene>
    <name evidence="1" type="ORF">BA896_002380</name>
</gene>
<sequence>MNLQLTAVSIAVAPVDIGRLASAKLNGLEPLRWPTQTVEKLPSCPRSEIVHCCHLQSLVRLKTD</sequence>
<dbReference type="Proteomes" id="UP000092634">
    <property type="component" value="Unassembled WGS sequence"/>
</dbReference>
<comment type="caution">
    <text evidence="1">The sequence shown here is derived from an EMBL/GenBank/DDBJ whole genome shotgun (WGS) entry which is preliminary data.</text>
</comment>